<evidence type="ECO:0000313" key="3">
    <source>
        <dbReference type="Proteomes" id="UP000325212"/>
    </source>
</evidence>
<reference evidence="2 3" key="1">
    <citation type="submission" date="2019-06" db="EMBL/GenBank/DDBJ databases">
        <title>Draft genome sequence of Clostridium diolis DSM 15410.</title>
        <authorList>
            <person name="Kobayashi H."/>
            <person name="Tanizawa Y."/>
            <person name="Tohno M."/>
        </authorList>
    </citation>
    <scope>NUCLEOTIDE SEQUENCE [LARGE SCALE GENOMIC DNA]</scope>
    <source>
        <strain evidence="2 3">DSM 15410</strain>
    </source>
</reference>
<evidence type="ECO:0000313" key="2">
    <source>
        <dbReference type="EMBL" id="GEA32999.1"/>
    </source>
</evidence>
<keyword evidence="3" id="KW-1185">Reference proteome</keyword>
<dbReference type="Proteomes" id="UP000325212">
    <property type="component" value="Unassembled WGS sequence"/>
</dbReference>
<dbReference type="EMBL" id="BJLA01000017">
    <property type="protein sequence ID" value="GEA32999.1"/>
    <property type="molecule type" value="Genomic_DNA"/>
</dbReference>
<keyword evidence="1" id="KW-0812">Transmembrane</keyword>
<keyword evidence="1" id="KW-0472">Membrane</keyword>
<feature type="transmembrane region" description="Helical" evidence="1">
    <location>
        <begin position="39"/>
        <end position="58"/>
    </location>
</feature>
<gene>
    <name evidence="2" type="ORF">CDIOL_39220</name>
</gene>
<accession>A0AAV3W4H5</accession>
<dbReference type="AlphaFoldDB" id="A0AAV3W4H5"/>
<sequence length="92" mass="10711">MFKCPYCKFKTITLSKKVGGDSRFSTRVTCPHCFHKSKLPWWSFFVQMAFFVSGIYILKNNKFFSINALEIMSYSIITSIIIPALFPLKKLK</sequence>
<evidence type="ECO:0000256" key="1">
    <source>
        <dbReference type="SAM" id="Phobius"/>
    </source>
</evidence>
<protein>
    <submittedName>
        <fullName evidence="2">Uncharacterized protein</fullName>
    </submittedName>
</protein>
<proteinExistence type="predicted"/>
<name>A0AAV3W4H5_9CLOT</name>
<keyword evidence="1" id="KW-1133">Transmembrane helix</keyword>
<comment type="caution">
    <text evidence="2">The sequence shown here is derived from an EMBL/GenBank/DDBJ whole genome shotgun (WGS) entry which is preliminary data.</text>
</comment>
<feature type="transmembrane region" description="Helical" evidence="1">
    <location>
        <begin position="64"/>
        <end position="86"/>
    </location>
</feature>
<organism evidence="2 3">
    <name type="scientific">Clostridium diolis</name>
    <dbReference type="NCBI Taxonomy" id="223919"/>
    <lineage>
        <taxon>Bacteria</taxon>
        <taxon>Bacillati</taxon>
        <taxon>Bacillota</taxon>
        <taxon>Clostridia</taxon>
        <taxon>Eubacteriales</taxon>
        <taxon>Clostridiaceae</taxon>
        <taxon>Clostridium</taxon>
    </lineage>
</organism>